<feature type="transmembrane region" description="Helical" evidence="4">
    <location>
        <begin position="51"/>
        <end position="70"/>
    </location>
</feature>
<dbReference type="CDD" id="cd01949">
    <property type="entry name" value="GGDEF"/>
    <property type="match status" value="1"/>
</dbReference>
<comment type="caution">
    <text evidence="6">The sequence shown here is derived from an EMBL/GenBank/DDBJ whole genome shotgun (WGS) entry which is preliminary data.</text>
</comment>
<keyword evidence="6" id="KW-0808">Transferase</keyword>
<keyword evidence="4" id="KW-1133">Transmembrane helix</keyword>
<dbReference type="PROSITE" id="PS50887">
    <property type="entry name" value="GGDEF"/>
    <property type="match status" value="1"/>
</dbReference>
<name>A0ABW0S296_9BURK</name>
<feature type="transmembrane region" description="Helical" evidence="4">
    <location>
        <begin position="105"/>
        <end position="124"/>
    </location>
</feature>
<evidence type="ECO:0000313" key="7">
    <source>
        <dbReference type="Proteomes" id="UP001596086"/>
    </source>
</evidence>
<keyword evidence="6" id="KW-0548">Nucleotidyltransferase</keyword>
<dbReference type="InterPro" id="IPR050469">
    <property type="entry name" value="Diguanylate_Cyclase"/>
</dbReference>
<feature type="coiled-coil region" evidence="3">
    <location>
        <begin position="174"/>
        <end position="205"/>
    </location>
</feature>
<dbReference type="InterPro" id="IPR029787">
    <property type="entry name" value="Nucleotide_cyclase"/>
</dbReference>
<dbReference type="RefSeq" id="WP_379773012.1">
    <property type="nucleotide sequence ID" value="NZ_JBHSMZ010000015.1"/>
</dbReference>
<dbReference type="PANTHER" id="PTHR45138">
    <property type="entry name" value="REGULATORY COMPONENTS OF SENSORY TRANSDUCTION SYSTEM"/>
    <property type="match status" value="1"/>
</dbReference>
<feature type="transmembrane region" description="Helical" evidence="4">
    <location>
        <begin position="131"/>
        <end position="149"/>
    </location>
</feature>
<keyword evidence="7" id="KW-1185">Reference proteome</keyword>
<dbReference type="InterPro" id="IPR043128">
    <property type="entry name" value="Rev_trsase/Diguanyl_cyclase"/>
</dbReference>
<protein>
    <recommendedName>
        <fullName evidence="1">diguanylate cyclase</fullName>
        <ecNumber evidence="1">2.7.7.65</ecNumber>
    </recommendedName>
</protein>
<dbReference type="NCBIfam" id="TIGR00254">
    <property type="entry name" value="GGDEF"/>
    <property type="match status" value="1"/>
</dbReference>
<evidence type="ECO:0000259" key="5">
    <source>
        <dbReference type="PROSITE" id="PS50887"/>
    </source>
</evidence>
<dbReference type="SMART" id="SM00267">
    <property type="entry name" value="GGDEF"/>
    <property type="match status" value="1"/>
</dbReference>
<dbReference type="GO" id="GO:0052621">
    <property type="term" value="F:diguanylate cyclase activity"/>
    <property type="evidence" value="ECO:0007669"/>
    <property type="project" value="UniProtKB-EC"/>
</dbReference>
<evidence type="ECO:0000256" key="2">
    <source>
        <dbReference type="ARBA" id="ARBA00034247"/>
    </source>
</evidence>
<feature type="domain" description="GGDEF" evidence="5">
    <location>
        <begin position="240"/>
        <end position="370"/>
    </location>
</feature>
<evidence type="ECO:0000256" key="3">
    <source>
        <dbReference type="SAM" id="Coils"/>
    </source>
</evidence>
<keyword evidence="4" id="KW-0472">Membrane</keyword>
<keyword evidence="3" id="KW-0175">Coiled coil</keyword>
<gene>
    <name evidence="6" type="ORF">ACFPO9_18090</name>
</gene>
<dbReference type="EMBL" id="JBHSMZ010000015">
    <property type="protein sequence ID" value="MFC5550431.1"/>
    <property type="molecule type" value="Genomic_DNA"/>
</dbReference>
<keyword evidence="4" id="KW-0812">Transmembrane</keyword>
<feature type="transmembrane region" description="Helical" evidence="4">
    <location>
        <begin position="21"/>
        <end position="39"/>
    </location>
</feature>
<dbReference type="PANTHER" id="PTHR45138:SF9">
    <property type="entry name" value="DIGUANYLATE CYCLASE DGCM-RELATED"/>
    <property type="match status" value="1"/>
</dbReference>
<dbReference type="Proteomes" id="UP001596086">
    <property type="component" value="Unassembled WGS sequence"/>
</dbReference>
<dbReference type="SUPFAM" id="SSF55073">
    <property type="entry name" value="Nucleotide cyclase"/>
    <property type="match status" value="1"/>
</dbReference>
<accession>A0ABW0S296</accession>
<sequence>MSPAGLSRLLFGADPKLRRMLSYWGATATLYSAFIVMLLNVGNRHLIERQAVLGLAVYGACGMAATYLLVRFGSRLGLTPTVLAALQGVFGISCNMYAYSIAGPLRGATLMGLMVVVVFCTFALRPRQTLVLAAAGLACMGLTMWWHQARDPVHYPPAVEAVTFAIMAACSLTVTLLTGEMTKLRARLKAQKEELMKAVETIRTLATIDELTALANRRHMNEVLAQEERRHVHGAGAPDRASCIALLDIDFFKQINDRHGHAAGDEVLRGFAAAARTELRANDVLARWGGEEFLLLLPDTGEAAAKSVVERISARVGRLLVDGVTEERGISFSAGLTARRGAEALADTVNRADKALYQAKSSGRDRVVVA</sequence>
<dbReference type="InterPro" id="IPR000160">
    <property type="entry name" value="GGDEF_dom"/>
</dbReference>
<comment type="catalytic activity">
    <reaction evidence="2">
        <text>2 GTP = 3',3'-c-di-GMP + 2 diphosphate</text>
        <dbReference type="Rhea" id="RHEA:24898"/>
        <dbReference type="ChEBI" id="CHEBI:33019"/>
        <dbReference type="ChEBI" id="CHEBI:37565"/>
        <dbReference type="ChEBI" id="CHEBI:58805"/>
        <dbReference type="EC" id="2.7.7.65"/>
    </reaction>
</comment>
<reference evidence="7" key="1">
    <citation type="journal article" date="2019" name="Int. J. Syst. Evol. Microbiol.">
        <title>The Global Catalogue of Microorganisms (GCM) 10K type strain sequencing project: providing services to taxonomists for standard genome sequencing and annotation.</title>
        <authorList>
            <consortium name="The Broad Institute Genomics Platform"/>
            <consortium name="The Broad Institute Genome Sequencing Center for Infectious Disease"/>
            <person name="Wu L."/>
            <person name="Ma J."/>
        </authorList>
    </citation>
    <scope>NUCLEOTIDE SEQUENCE [LARGE SCALE GENOMIC DNA]</scope>
    <source>
        <strain evidence="7">CGMCC 4.5798</strain>
    </source>
</reference>
<evidence type="ECO:0000256" key="1">
    <source>
        <dbReference type="ARBA" id="ARBA00012528"/>
    </source>
</evidence>
<evidence type="ECO:0000313" key="6">
    <source>
        <dbReference type="EMBL" id="MFC5550431.1"/>
    </source>
</evidence>
<feature type="transmembrane region" description="Helical" evidence="4">
    <location>
        <begin position="161"/>
        <end position="179"/>
    </location>
</feature>
<dbReference type="Gene3D" id="3.30.70.270">
    <property type="match status" value="1"/>
</dbReference>
<evidence type="ECO:0000256" key="4">
    <source>
        <dbReference type="SAM" id="Phobius"/>
    </source>
</evidence>
<dbReference type="EC" id="2.7.7.65" evidence="1"/>
<dbReference type="Pfam" id="PF00990">
    <property type="entry name" value="GGDEF"/>
    <property type="match status" value="1"/>
</dbReference>
<proteinExistence type="predicted"/>
<organism evidence="6 7">
    <name type="scientific">Massilia aerilata</name>
    <dbReference type="NCBI Taxonomy" id="453817"/>
    <lineage>
        <taxon>Bacteria</taxon>
        <taxon>Pseudomonadati</taxon>
        <taxon>Pseudomonadota</taxon>
        <taxon>Betaproteobacteria</taxon>
        <taxon>Burkholderiales</taxon>
        <taxon>Oxalobacteraceae</taxon>
        <taxon>Telluria group</taxon>
        <taxon>Massilia</taxon>
    </lineage>
</organism>